<keyword evidence="2" id="KW-0479">Metal-binding</keyword>
<dbReference type="GO" id="GO:0044281">
    <property type="term" value="P:small molecule metabolic process"/>
    <property type="evidence" value="ECO:0007669"/>
    <property type="project" value="UniProtKB-ARBA"/>
</dbReference>
<feature type="domain" description="Fumarylacetoacetase-like C-terminal" evidence="3">
    <location>
        <begin position="107"/>
        <end position="280"/>
    </location>
</feature>
<dbReference type="GO" id="GO:0046872">
    <property type="term" value="F:metal ion binding"/>
    <property type="evidence" value="ECO:0007669"/>
    <property type="project" value="UniProtKB-KW"/>
</dbReference>
<evidence type="ECO:0000259" key="3">
    <source>
        <dbReference type="Pfam" id="PF01557"/>
    </source>
</evidence>
<evidence type="ECO:0000256" key="1">
    <source>
        <dbReference type="ARBA" id="ARBA00010211"/>
    </source>
</evidence>
<comment type="caution">
    <text evidence="4">The sequence shown here is derived from an EMBL/GenBank/DDBJ whole genome shotgun (WGS) entry which is preliminary data.</text>
</comment>
<name>A0A8J3QX97_9ACTN</name>
<evidence type="ECO:0000256" key="2">
    <source>
        <dbReference type="ARBA" id="ARBA00022723"/>
    </source>
</evidence>
<dbReference type="PANTHER" id="PTHR42796">
    <property type="entry name" value="FUMARYLACETOACETATE HYDROLASE DOMAIN-CONTAINING PROTEIN 2A-RELATED"/>
    <property type="match status" value="1"/>
</dbReference>
<dbReference type="InterPro" id="IPR036663">
    <property type="entry name" value="Fumarylacetoacetase_C_sf"/>
</dbReference>
<keyword evidence="4" id="KW-0378">Hydrolase</keyword>
<dbReference type="InterPro" id="IPR051121">
    <property type="entry name" value="FAH"/>
</dbReference>
<dbReference type="Gene3D" id="3.90.850.10">
    <property type="entry name" value="Fumarylacetoacetase-like, C-terminal domain"/>
    <property type="match status" value="1"/>
</dbReference>
<dbReference type="Pfam" id="PF01557">
    <property type="entry name" value="FAA_hydrolase"/>
    <property type="match status" value="1"/>
</dbReference>
<dbReference type="AlphaFoldDB" id="A0A8J3QX97"/>
<dbReference type="GO" id="GO:0016787">
    <property type="term" value="F:hydrolase activity"/>
    <property type="evidence" value="ECO:0007669"/>
    <property type="project" value="UniProtKB-KW"/>
</dbReference>
<dbReference type="PANTHER" id="PTHR42796:SF7">
    <property type="entry name" value="2-DEHYDRO-3-DEOXY-D-ARABINONATE DEHYDRATASE"/>
    <property type="match status" value="1"/>
</dbReference>
<evidence type="ECO:0000313" key="4">
    <source>
        <dbReference type="EMBL" id="GIH18573.1"/>
    </source>
</evidence>
<keyword evidence="5" id="KW-1185">Reference proteome</keyword>
<evidence type="ECO:0000313" key="5">
    <source>
        <dbReference type="Proteomes" id="UP000642748"/>
    </source>
</evidence>
<dbReference type="SUPFAM" id="SSF56529">
    <property type="entry name" value="FAH"/>
    <property type="match status" value="1"/>
</dbReference>
<dbReference type="EMBL" id="BONZ01000068">
    <property type="protein sequence ID" value="GIH18573.1"/>
    <property type="molecule type" value="Genomic_DNA"/>
</dbReference>
<sequence length="299" mass="31509">MPNQIVRYATTDGAGAGVGLRDGDTGVVRALAAPSLAALLREGSAALRKAVESPGDEVPGARLLPPVDGLTEVWASGVTYLRSSEARQEESQVADVYARVYDAARPELFFKSPAWRVCGDGEPIGVRVDSDIDVPEPELALVCDAHGDIVGLTICDDVSSRSIEGENPLYLPQAKIYSGSCALGPGIAPIWEIPDPAALSIAVTVLRDGDVAWSGQTSTARMRRGFAELVEYLFRQATFPDGAVLSTGTGLVPDLDFCLAPGDEVVVEIEGVGRLANPVRSATREAFGWLTPAPDRHAA</sequence>
<dbReference type="InterPro" id="IPR011234">
    <property type="entry name" value="Fumarylacetoacetase-like_C"/>
</dbReference>
<dbReference type="Proteomes" id="UP000642748">
    <property type="component" value="Unassembled WGS sequence"/>
</dbReference>
<gene>
    <name evidence="4" type="ORF">Raf01_67450</name>
</gene>
<accession>A0A8J3QX97</accession>
<dbReference type="RefSeq" id="WP_239134159.1">
    <property type="nucleotide sequence ID" value="NZ_BONZ01000068.1"/>
</dbReference>
<organism evidence="4 5">
    <name type="scientific">Rugosimonospora africana</name>
    <dbReference type="NCBI Taxonomy" id="556532"/>
    <lineage>
        <taxon>Bacteria</taxon>
        <taxon>Bacillati</taxon>
        <taxon>Actinomycetota</taxon>
        <taxon>Actinomycetes</taxon>
        <taxon>Micromonosporales</taxon>
        <taxon>Micromonosporaceae</taxon>
        <taxon>Rugosimonospora</taxon>
    </lineage>
</organism>
<reference evidence="4" key="1">
    <citation type="submission" date="2021-01" db="EMBL/GenBank/DDBJ databases">
        <title>Whole genome shotgun sequence of Rugosimonospora africana NBRC 104875.</title>
        <authorList>
            <person name="Komaki H."/>
            <person name="Tamura T."/>
        </authorList>
    </citation>
    <scope>NUCLEOTIDE SEQUENCE</scope>
    <source>
        <strain evidence="4">NBRC 104875</strain>
    </source>
</reference>
<comment type="similarity">
    <text evidence="1">Belongs to the FAH family.</text>
</comment>
<proteinExistence type="inferred from homology"/>
<protein>
    <submittedName>
        <fullName evidence="4">Fumarylacetoacetate (FAA) hydrolase</fullName>
    </submittedName>
</protein>